<name>A0A9P6EMB9_9AGAR</name>
<dbReference type="PANTHER" id="PTHR43245">
    <property type="entry name" value="BIFUNCTIONAL POLYMYXIN RESISTANCE PROTEIN ARNA"/>
    <property type="match status" value="1"/>
</dbReference>
<proteinExistence type="predicted"/>
<dbReference type="OrthoDB" id="16464at2759"/>
<accession>A0A9P6EMB9</accession>
<dbReference type="InterPro" id="IPR050177">
    <property type="entry name" value="Lipid_A_modif_metabolic_enz"/>
</dbReference>
<dbReference type="PANTHER" id="PTHR43245:SF11">
    <property type="entry name" value="LD23561P"/>
    <property type="match status" value="1"/>
</dbReference>
<dbReference type="Pfam" id="PF01370">
    <property type="entry name" value="Epimerase"/>
    <property type="match status" value="1"/>
</dbReference>
<dbReference type="InterPro" id="IPR001509">
    <property type="entry name" value="Epimerase_deHydtase"/>
</dbReference>
<protein>
    <recommendedName>
        <fullName evidence="1">NAD-dependent epimerase/dehydratase domain-containing protein</fullName>
    </recommendedName>
</protein>
<feature type="domain" description="NAD-dependent epimerase/dehydratase" evidence="1">
    <location>
        <begin position="89"/>
        <end position="246"/>
    </location>
</feature>
<dbReference type="Proteomes" id="UP000807306">
    <property type="component" value="Unassembled WGS sequence"/>
</dbReference>
<evidence type="ECO:0000259" key="1">
    <source>
        <dbReference type="Pfam" id="PF01370"/>
    </source>
</evidence>
<evidence type="ECO:0000313" key="2">
    <source>
        <dbReference type="EMBL" id="KAF9532358.1"/>
    </source>
</evidence>
<dbReference type="InterPro" id="IPR036291">
    <property type="entry name" value="NAD(P)-bd_dom_sf"/>
</dbReference>
<evidence type="ECO:0000313" key="3">
    <source>
        <dbReference type="Proteomes" id="UP000807306"/>
    </source>
</evidence>
<comment type="caution">
    <text evidence="2">The sequence shown here is derived from an EMBL/GenBank/DDBJ whole genome shotgun (WGS) entry which is preliminary data.</text>
</comment>
<sequence length="415" mass="46219">MSSKPTVLIFGGLNTCSRALAAFLVPLEGDARVSHLRIVDKFSVHPPTTYIGPEFAKVLEKPEVDYRQVNLTITAAVASAFDPPEGLSTFDHVFDFTGEVRHDRSSMIQISTTFAVARLLGTEAAKRGVRSYVRIQQPFYETSGKHAAAEKDDIKPYETSGVWWHESLRMLASIQDLNLVVLRIGFVYGPYTNFGNIASLITVASVYGFLKRPMKSLWSPGKNPTNTVHVDDVAGAAWACAEWMASKGRAEANKLAGEVIYFHNDKSVMKDAEGVRAPDEKPVAPLFNLVDDSNSTLLSTGSTISSYFGTTFEFFNIVENAMFKWKDDLDDVNEQHVEGWTKMLTGSDPSITNSPLNPYMDKYTLEKHVLALDNAKVKNIINYQLLRPEFNHANIDELVDKWKQEGVWPNAARNS</sequence>
<dbReference type="AlphaFoldDB" id="A0A9P6EMB9"/>
<dbReference type="SUPFAM" id="SSF51735">
    <property type="entry name" value="NAD(P)-binding Rossmann-fold domains"/>
    <property type="match status" value="1"/>
</dbReference>
<organism evidence="2 3">
    <name type="scientific">Crepidotus variabilis</name>
    <dbReference type="NCBI Taxonomy" id="179855"/>
    <lineage>
        <taxon>Eukaryota</taxon>
        <taxon>Fungi</taxon>
        <taxon>Dikarya</taxon>
        <taxon>Basidiomycota</taxon>
        <taxon>Agaricomycotina</taxon>
        <taxon>Agaricomycetes</taxon>
        <taxon>Agaricomycetidae</taxon>
        <taxon>Agaricales</taxon>
        <taxon>Agaricineae</taxon>
        <taxon>Crepidotaceae</taxon>
        <taxon>Crepidotus</taxon>
    </lineage>
</organism>
<reference evidence="2" key="1">
    <citation type="submission" date="2020-11" db="EMBL/GenBank/DDBJ databases">
        <authorList>
            <consortium name="DOE Joint Genome Institute"/>
            <person name="Ahrendt S."/>
            <person name="Riley R."/>
            <person name="Andreopoulos W."/>
            <person name="Labutti K."/>
            <person name="Pangilinan J."/>
            <person name="Ruiz-Duenas F.J."/>
            <person name="Barrasa J.M."/>
            <person name="Sanchez-Garcia M."/>
            <person name="Camarero S."/>
            <person name="Miyauchi S."/>
            <person name="Serrano A."/>
            <person name="Linde D."/>
            <person name="Babiker R."/>
            <person name="Drula E."/>
            <person name="Ayuso-Fernandez I."/>
            <person name="Pacheco R."/>
            <person name="Padilla G."/>
            <person name="Ferreira P."/>
            <person name="Barriuso J."/>
            <person name="Kellner H."/>
            <person name="Castanera R."/>
            <person name="Alfaro M."/>
            <person name="Ramirez L."/>
            <person name="Pisabarro A.G."/>
            <person name="Kuo A."/>
            <person name="Tritt A."/>
            <person name="Lipzen A."/>
            <person name="He G."/>
            <person name="Yan M."/>
            <person name="Ng V."/>
            <person name="Cullen D."/>
            <person name="Martin F."/>
            <person name="Rosso M.-N."/>
            <person name="Henrissat B."/>
            <person name="Hibbett D."/>
            <person name="Martinez A.T."/>
            <person name="Grigoriev I.V."/>
        </authorList>
    </citation>
    <scope>NUCLEOTIDE SEQUENCE</scope>
    <source>
        <strain evidence="2">CBS 506.95</strain>
    </source>
</reference>
<keyword evidence="3" id="KW-1185">Reference proteome</keyword>
<dbReference type="EMBL" id="MU157832">
    <property type="protein sequence ID" value="KAF9532358.1"/>
    <property type="molecule type" value="Genomic_DNA"/>
</dbReference>
<gene>
    <name evidence="2" type="ORF">CPB83DRAFT_847716</name>
</gene>
<dbReference type="Gene3D" id="3.40.50.720">
    <property type="entry name" value="NAD(P)-binding Rossmann-like Domain"/>
    <property type="match status" value="1"/>
</dbReference>